<dbReference type="PANTHER" id="PTHR43309">
    <property type="entry name" value="5-OXOPROLINASE SUBUNIT C"/>
    <property type="match status" value="1"/>
</dbReference>
<comment type="caution">
    <text evidence="5">The sequence shown here is derived from an EMBL/GenBank/DDBJ whole genome shotgun (WGS) entry which is preliminary data.</text>
</comment>
<dbReference type="Gene3D" id="2.40.100.10">
    <property type="entry name" value="Cyclophilin-like"/>
    <property type="match status" value="1"/>
</dbReference>
<organism evidence="5 6">
    <name type="scientific">Heyndrickxia shackletonii</name>
    <dbReference type="NCBI Taxonomy" id="157838"/>
    <lineage>
        <taxon>Bacteria</taxon>
        <taxon>Bacillati</taxon>
        <taxon>Bacillota</taxon>
        <taxon>Bacilli</taxon>
        <taxon>Bacillales</taxon>
        <taxon>Bacillaceae</taxon>
        <taxon>Heyndrickxia</taxon>
    </lineage>
</organism>
<sequence>MITIKKPGLLTSIQDIGRYGYQKYGVIVSGVMDPVAHRIANLLVGNEENAPTLEITLLGPVLEIHEDTLISICGGDMSPHINGKPVPMWRTVYVKKGSELRFGTAKAGCRVNLAVAGGFSVPTVMGSKSTYLNAGIGGFNGRALKTGDHISVNQPSPLSSKIILQMKKQAGSRSFLEMEWSVASKFIPSFKTDQTIRVMKGRQYSLFTNQSQKDFFSKTFEVSTQSDRMGYRLKGETLALKEPKEMLSEAVSFGTIQVPSDGNPIILLADRQTTGGYPKIGQVATVDLPLLAQAKPGDRLRFSEIEHEVAEQLLMERERKIQELKKGILLKFKREA</sequence>
<evidence type="ECO:0000259" key="4">
    <source>
        <dbReference type="SMART" id="SM00797"/>
    </source>
</evidence>
<dbReference type="SUPFAM" id="SSF50891">
    <property type="entry name" value="Cyclophilin-like"/>
    <property type="match status" value="1"/>
</dbReference>
<dbReference type="Pfam" id="PF02626">
    <property type="entry name" value="CT_A_B"/>
    <property type="match status" value="1"/>
</dbReference>
<dbReference type="RefSeq" id="WP_055740023.1">
    <property type="nucleotide sequence ID" value="NZ_JAAIWL010000025.1"/>
</dbReference>
<dbReference type="InterPro" id="IPR029000">
    <property type="entry name" value="Cyclophilin-like_dom_sf"/>
</dbReference>
<dbReference type="PATRIC" id="fig|157838.3.peg.2804"/>
<dbReference type="STRING" id="157838.AN964_12650"/>
<proteinExistence type="predicted"/>
<dbReference type="InterPro" id="IPR052708">
    <property type="entry name" value="PxpC"/>
</dbReference>
<dbReference type="GO" id="GO:0016787">
    <property type="term" value="F:hydrolase activity"/>
    <property type="evidence" value="ECO:0007669"/>
    <property type="project" value="UniProtKB-KW"/>
</dbReference>
<keyword evidence="3" id="KW-0067">ATP-binding</keyword>
<dbReference type="NCBIfam" id="TIGR00724">
    <property type="entry name" value="urea_amlyse_rel"/>
    <property type="match status" value="1"/>
</dbReference>
<reference evidence="5 6" key="1">
    <citation type="submission" date="2015-09" db="EMBL/GenBank/DDBJ databases">
        <title>Genome sequencing project for genomic taxonomy and phylogenomics of Bacillus-like bacteria.</title>
        <authorList>
            <person name="Liu B."/>
            <person name="Wang J."/>
            <person name="Zhu Y."/>
            <person name="Liu G."/>
            <person name="Chen Q."/>
            <person name="Chen Z."/>
            <person name="Lan J."/>
            <person name="Che J."/>
            <person name="Ge C."/>
            <person name="Shi H."/>
            <person name="Pan Z."/>
            <person name="Liu X."/>
        </authorList>
    </citation>
    <scope>NUCLEOTIDE SEQUENCE [LARGE SCALE GENOMIC DNA]</scope>
    <source>
        <strain evidence="5 6">LMG 18435</strain>
    </source>
</reference>
<name>A0A0Q3TKX0_9BACI</name>
<dbReference type="InterPro" id="IPR003778">
    <property type="entry name" value="CT_A_B"/>
</dbReference>
<gene>
    <name evidence="5" type="ORF">AN964_12650</name>
</gene>
<dbReference type="SMART" id="SM00797">
    <property type="entry name" value="AHS2"/>
    <property type="match status" value="1"/>
</dbReference>
<keyword evidence="6" id="KW-1185">Reference proteome</keyword>
<dbReference type="AlphaFoldDB" id="A0A0Q3TKX0"/>
<protein>
    <submittedName>
        <fullName evidence="5">KipI antagonist</fullName>
    </submittedName>
</protein>
<evidence type="ECO:0000256" key="3">
    <source>
        <dbReference type="ARBA" id="ARBA00022840"/>
    </source>
</evidence>
<evidence type="ECO:0000313" key="6">
    <source>
        <dbReference type="Proteomes" id="UP000051888"/>
    </source>
</evidence>
<dbReference type="EMBL" id="LJJC01000004">
    <property type="protein sequence ID" value="KQL54257.1"/>
    <property type="molecule type" value="Genomic_DNA"/>
</dbReference>
<dbReference type="PANTHER" id="PTHR43309:SF5">
    <property type="entry name" value="5-OXOPROLINASE SUBUNIT C"/>
    <property type="match status" value="1"/>
</dbReference>
<keyword evidence="2" id="KW-0378">Hydrolase</keyword>
<dbReference type="GO" id="GO:0005524">
    <property type="term" value="F:ATP binding"/>
    <property type="evidence" value="ECO:0007669"/>
    <property type="project" value="UniProtKB-KW"/>
</dbReference>
<evidence type="ECO:0000256" key="1">
    <source>
        <dbReference type="ARBA" id="ARBA00022741"/>
    </source>
</evidence>
<feature type="domain" description="Carboxyltransferase" evidence="4">
    <location>
        <begin position="23"/>
        <end position="320"/>
    </location>
</feature>
<dbReference type="Proteomes" id="UP000051888">
    <property type="component" value="Unassembled WGS sequence"/>
</dbReference>
<keyword evidence="1" id="KW-0547">Nucleotide-binding</keyword>
<evidence type="ECO:0000313" key="5">
    <source>
        <dbReference type="EMBL" id="KQL54257.1"/>
    </source>
</evidence>
<dbReference type="OrthoDB" id="9782422at2"/>
<accession>A0A0Q3TKX0</accession>
<evidence type="ECO:0000256" key="2">
    <source>
        <dbReference type="ARBA" id="ARBA00022801"/>
    </source>
</evidence>